<feature type="transmembrane region" description="Helical" evidence="1">
    <location>
        <begin position="28"/>
        <end position="45"/>
    </location>
</feature>
<feature type="transmembrane region" description="Helical" evidence="1">
    <location>
        <begin position="160"/>
        <end position="179"/>
    </location>
</feature>
<feature type="transmembrane region" description="Helical" evidence="1">
    <location>
        <begin position="101"/>
        <end position="123"/>
    </location>
</feature>
<evidence type="ECO:0000313" key="4">
    <source>
        <dbReference type="Proteomes" id="UP000180175"/>
    </source>
</evidence>
<reference evidence="3" key="4">
    <citation type="submission" date="2020-10" db="EMBL/GenBank/DDBJ databases">
        <authorList>
            <person name="Bassil N.M."/>
            <person name="Lloyd J.R."/>
        </authorList>
    </citation>
    <scope>NUCLEOTIDE SEQUENCE</scope>
    <source>
        <strain evidence="3">NB2006</strain>
    </source>
</reference>
<protein>
    <submittedName>
        <fullName evidence="2">Uncharacterized protein</fullName>
    </submittedName>
</protein>
<feature type="transmembrane region" description="Helical" evidence="1">
    <location>
        <begin position="51"/>
        <end position="68"/>
    </location>
</feature>
<sequence>MEGIYFYWFFWIAWIYTTFLLEKTQKRVSISLVLLLFIIFSDKHINVNDLLVNTTTLLCLLVGYLLVSRKKMGTLFYYLSVSLILTSSYVTFRLFQLYDPVWVMFHPTMKLALILLILIIILIREQSIRIGLLFIGVAQGEIVYTLFLNKIVPQPVLGQLESLDIIAITAGISFLWFGFEKMVAILDDYVKQRTILSSSKK</sequence>
<dbReference type="InterPro" id="IPR014617">
    <property type="entry name" value="YphA_Bacsu"/>
</dbReference>
<keyword evidence="4" id="KW-1185">Reference proteome</keyword>
<dbReference type="KEGG" id="aia:AWH56_024975"/>
<dbReference type="AlphaFoldDB" id="A0A1S2KVS4"/>
<dbReference type="EMBL" id="CP063356">
    <property type="protein sequence ID" value="QOY35866.1"/>
    <property type="molecule type" value="Genomic_DNA"/>
</dbReference>
<dbReference type="PIRSF" id="PIRSF036710">
    <property type="entry name" value="YphA_Bacsu"/>
    <property type="match status" value="1"/>
</dbReference>
<evidence type="ECO:0000313" key="2">
    <source>
        <dbReference type="EMBL" id="OIJ04278.1"/>
    </source>
</evidence>
<dbReference type="OrthoDB" id="2965169at2"/>
<name>A0A1S2KVS4_9BACI</name>
<keyword evidence="1" id="KW-0812">Transmembrane</keyword>
<feature type="transmembrane region" description="Helical" evidence="1">
    <location>
        <begin position="130"/>
        <end position="148"/>
    </location>
</feature>
<accession>A0A1S2KVS4</accession>
<feature type="transmembrane region" description="Helical" evidence="1">
    <location>
        <begin position="6"/>
        <end position="21"/>
    </location>
</feature>
<feature type="transmembrane region" description="Helical" evidence="1">
    <location>
        <begin position="75"/>
        <end position="95"/>
    </location>
</feature>
<keyword evidence="1" id="KW-1133">Transmembrane helix</keyword>
<evidence type="ECO:0000313" key="3">
    <source>
        <dbReference type="EMBL" id="QOY35866.1"/>
    </source>
</evidence>
<dbReference type="Proteomes" id="UP000180175">
    <property type="component" value="Chromosome"/>
</dbReference>
<reference evidence="3 4" key="2">
    <citation type="journal article" date="2017" name="Genome Announc.">
        <title>Draft Genome Sequences of Four Alkaliphilic Bacteria Belonging to the Anaerobacillus Genus.</title>
        <authorList>
            <person name="Bassil N.M."/>
            <person name="Lloyd J.R."/>
        </authorList>
    </citation>
    <scope>NUCLEOTIDE SEQUENCE [LARGE SCALE GENOMIC DNA]</scope>
    <source>
        <strain evidence="3 4">NB2006</strain>
    </source>
</reference>
<reference evidence="2 4" key="1">
    <citation type="submission" date="2016-10" db="EMBL/GenBank/DDBJ databases">
        <title>Draft genome sequences of four alkaliphilic bacteria belonging to the Anaerobacillus genus.</title>
        <authorList>
            <person name="Bassil N.M."/>
            <person name="Lloyd J.R."/>
        </authorList>
    </citation>
    <scope>NUCLEOTIDE SEQUENCE [LARGE SCALE GENOMIC DNA]</scope>
    <source>
        <strain evidence="2 4">NB2006</strain>
    </source>
</reference>
<evidence type="ECO:0000256" key="1">
    <source>
        <dbReference type="SAM" id="Phobius"/>
    </source>
</evidence>
<dbReference type="RefSeq" id="WP_071319413.1">
    <property type="nucleotide sequence ID" value="NZ_CP063356.2"/>
</dbReference>
<proteinExistence type="predicted"/>
<keyword evidence="1" id="KW-0472">Membrane</keyword>
<organism evidence="2 4">
    <name type="scientific">Anaerobacillus isosaccharinicus</name>
    <dbReference type="NCBI Taxonomy" id="1532552"/>
    <lineage>
        <taxon>Bacteria</taxon>
        <taxon>Bacillati</taxon>
        <taxon>Bacillota</taxon>
        <taxon>Bacilli</taxon>
        <taxon>Bacillales</taxon>
        <taxon>Bacillaceae</taxon>
        <taxon>Anaerobacillus</taxon>
    </lineage>
</organism>
<dbReference type="Pfam" id="PF24124">
    <property type="entry name" value="YphA"/>
    <property type="match status" value="1"/>
</dbReference>
<gene>
    <name evidence="3" type="ORF">AWH56_024975</name>
    <name evidence="2" type="ORF">AWH56_23820</name>
</gene>
<dbReference type="EMBL" id="LQXD01000202">
    <property type="protein sequence ID" value="OIJ04278.1"/>
    <property type="molecule type" value="Genomic_DNA"/>
</dbReference>
<reference evidence="3 4" key="3">
    <citation type="journal article" date="2019" name="Int. J. Syst. Evol. Microbiol.">
        <title>Anaerobacillus isosaccharinicus sp. nov., an alkaliphilic bacterium which degrades isosaccharinic acid.</title>
        <authorList>
            <person name="Bassil N.M."/>
            <person name="Lloyd J.R."/>
        </authorList>
    </citation>
    <scope>NUCLEOTIDE SEQUENCE [LARGE SCALE GENOMIC DNA]</scope>
    <source>
        <strain evidence="3 4">NB2006</strain>
    </source>
</reference>